<organism evidence="1 2">
    <name type="scientific">Paenibacillus melissococcoides</name>
    <dbReference type="NCBI Taxonomy" id="2912268"/>
    <lineage>
        <taxon>Bacteria</taxon>
        <taxon>Bacillati</taxon>
        <taxon>Bacillota</taxon>
        <taxon>Bacilli</taxon>
        <taxon>Bacillales</taxon>
        <taxon>Paenibacillaceae</taxon>
        <taxon>Paenibacillus</taxon>
    </lineage>
</organism>
<reference evidence="1" key="1">
    <citation type="submission" date="2022-06" db="EMBL/GenBank/DDBJ databases">
        <authorList>
            <person name="Dietemann V."/>
            <person name="Ory F."/>
            <person name="Dainat B."/>
            <person name="Oberhansli S."/>
        </authorList>
    </citation>
    <scope>NUCLEOTIDE SEQUENCE</scope>
    <source>
        <strain evidence="1">Ena-SAMPLE-TAB-26-04-2022-14:26:32:270-5432</strain>
    </source>
</reference>
<proteinExistence type="predicted"/>
<dbReference type="RefSeq" id="WP_213430909.1">
    <property type="nucleotide sequence ID" value="NZ_AP031286.1"/>
</dbReference>
<evidence type="ECO:0000313" key="1">
    <source>
        <dbReference type="EMBL" id="CAH8249563.1"/>
    </source>
</evidence>
<comment type="caution">
    <text evidence="1">The sequence shown here is derived from an EMBL/GenBank/DDBJ whole genome shotgun (WGS) entry which is preliminary data.</text>
</comment>
<protein>
    <submittedName>
        <fullName evidence="1">Uncharacterized protein</fullName>
    </submittedName>
</protein>
<sequence length="91" mass="10313">MKRECDLCGKPATHTFPYDDPCAADFCVDCEKTVNGAVLIEDEDEKLSRSRRGRIGDPPLRVNEWISIPDRIVIPELKLSLCQIPNNKQDI</sequence>
<evidence type="ECO:0000313" key="2">
    <source>
        <dbReference type="Proteomes" id="UP001154322"/>
    </source>
</evidence>
<dbReference type="Proteomes" id="UP001154322">
    <property type="component" value="Unassembled WGS sequence"/>
</dbReference>
<name>A0ABN8UGS5_9BACL</name>
<accession>A0ABN8UGS5</accession>
<dbReference type="EMBL" id="CALYLO010000017">
    <property type="protein sequence ID" value="CAH8249563.1"/>
    <property type="molecule type" value="Genomic_DNA"/>
</dbReference>
<keyword evidence="2" id="KW-1185">Reference proteome</keyword>
<gene>
    <name evidence="1" type="ORF">WJ0W_006748</name>
</gene>